<dbReference type="AlphaFoldDB" id="E7RU89"/>
<feature type="domain" description="Calcineurin-like phosphoesterase" evidence="6">
    <location>
        <begin position="3"/>
        <end position="170"/>
    </location>
</feature>
<evidence type="ECO:0000313" key="7">
    <source>
        <dbReference type="EMBL" id="EFV95872.1"/>
    </source>
</evidence>
<evidence type="ECO:0000259" key="6">
    <source>
        <dbReference type="Pfam" id="PF00149"/>
    </source>
</evidence>
<comment type="caution">
    <text evidence="7">The sequence shown here is derived from an EMBL/GenBank/DDBJ whole genome shotgun (WGS) entry which is preliminary data.</text>
</comment>
<dbReference type="InterPro" id="IPR029052">
    <property type="entry name" value="Metallo-depent_PP-like"/>
</dbReference>
<proteinExistence type="inferred from homology"/>
<dbReference type="InterPro" id="IPR004617">
    <property type="entry name" value="ApaH"/>
</dbReference>
<evidence type="ECO:0000256" key="3">
    <source>
        <dbReference type="ARBA" id="ARBA00022801"/>
    </source>
</evidence>
<evidence type="ECO:0000313" key="8">
    <source>
        <dbReference type="Proteomes" id="UP000011021"/>
    </source>
</evidence>
<dbReference type="PANTHER" id="PTHR40942">
    <property type="match status" value="1"/>
</dbReference>
<evidence type="ECO:0000256" key="1">
    <source>
        <dbReference type="ARBA" id="ARBA00003413"/>
    </source>
</evidence>
<keyword evidence="8" id="KW-1185">Reference proteome</keyword>
<comment type="function">
    <text evidence="1 5">Hydrolyzes diadenosine 5',5'''-P1,P4-tetraphosphate to yield ADP.</text>
</comment>
<dbReference type="EC" id="3.6.1.41" evidence="5"/>
<gene>
    <name evidence="5 7" type="primary">apaH</name>
    <name evidence="7" type="ORF">HMPREF0551_0055</name>
</gene>
<accession>E7RU89</accession>
<comment type="catalytic activity">
    <reaction evidence="4 5">
        <text>P(1),P(4)-bis(5'-adenosyl) tetraphosphate + H2O = 2 ADP + 2 H(+)</text>
        <dbReference type="Rhea" id="RHEA:24252"/>
        <dbReference type="ChEBI" id="CHEBI:15377"/>
        <dbReference type="ChEBI" id="CHEBI:15378"/>
        <dbReference type="ChEBI" id="CHEBI:58141"/>
        <dbReference type="ChEBI" id="CHEBI:456216"/>
        <dbReference type="EC" id="3.6.1.41"/>
    </reaction>
</comment>
<keyword evidence="3 5" id="KW-0378">Hydrolase</keyword>
<dbReference type="STRING" id="887898.HMPREF0551_0055"/>
<dbReference type="RefSeq" id="WP_005671734.1">
    <property type="nucleotide sequence ID" value="NZ_CP146288.1"/>
</dbReference>
<dbReference type="SUPFAM" id="SSF56300">
    <property type="entry name" value="Metallo-dependent phosphatases"/>
    <property type="match status" value="1"/>
</dbReference>
<dbReference type="PANTHER" id="PTHR40942:SF4">
    <property type="entry name" value="CYTOCHROME C5"/>
    <property type="match status" value="1"/>
</dbReference>
<dbReference type="CDD" id="cd07422">
    <property type="entry name" value="MPP_ApaH"/>
    <property type="match status" value="1"/>
</dbReference>
<reference evidence="7 8" key="1">
    <citation type="submission" date="2010-12" db="EMBL/GenBank/DDBJ databases">
        <authorList>
            <person name="Muzny D."/>
            <person name="Qin X."/>
            <person name="Deng J."/>
            <person name="Jiang H."/>
            <person name="Liu Y."/>
            <person name="Qu J."/>
            <person name="Song X.-Z."/>
            <person name="Zhang L."/>
            <person name="Thornton R."/>
            <person name="Coyle M."/>
            <person name="Francisco L."/>
            <person name="Jackson L."/>
            <person name="Javaid M."/>
            <person name="Korchina V."/>
            <person name="Kovar C."/>
            <person name="Mata R."/>
            <person name="Mathew T."/>
            <person name="Ngo R."/>
            <person name="Nguyen L."/>
            <person name="Nguyen N."/>
            <person name="Okwuonu G."/>
            <person name="Ongeri F."/>
            <person name="Pham C."/>
            <person name="Simmons D."/>
            <person name="Wilczek-Boney K."/>
            <person name="Hale W."/>
            <person name="Jakkamsetti A."/>
            <person name="Pham P."/>
            <person name="Ruth R."/>
            <person name="San Lucas F."/>
            <person name="Warren J."/>
            <person name="Zhang J."/>
            <person name="Zhao Z."/>
            <person name="Zhou C."/>
            <person name="Zhu D."/>
            <person name="Lee S."/>
            <person name="Bess C."/>
            <person name="Blankenburg K."/>
            <person name="Forbes L."/>
            <person name="Fu Q."/>
            <person name="Gubbala S."/>
            <person name="Hirani K."/>
            <person name="Jayaseelan J.C."/>
            <person name="Lara F."/>
            <person name="Munidasa M."/>
            <person name="Palculict T."/>
            <person name="Patil S."/>
            <person name="Pu L.-L."/>
            <person name="Saada N."/>
            <person name="Tang L."/>
            <person name="Weissenberger G."/>
            <person name="Zhu Y."/>
            <person name="Hemphill L."/>
            <person name="Shang Y."/>
            <person name="Youmans B."/>
            <person name="Ayvaz T."/>
            <person name="Ross M."/>
            <person name="Santibanez J."/>
            <person name="Aqrawi P."/>
            <person name="Gross S."/>
            <person name="Joshi V."/>
            <person name="Fowler G."/>
            <person name="Nazareth L."/>
            <person name="Reid J."/>
            <person name="Worley K."/>
            <person name="Petrosino J."/>
            <person name="Highlander S."/>
            <person name="Gibbs R."/>
        </authorList>
    </citation>
    <scope>NUCLEOTIDE SEQUENCE [LARGE SCALE GENOMIC DNA]</scope>
    <source>
        <strain evidence="7 8">ATCC 51599</strain>
    </source>
</reference>
<protein>
    <recommendedName>
        <fullName evidence="5">Bis(5'-nucleosyl)-tetraphosphatase, symmetrical</fullName>
        <ecNumber evidence="5">3.6.1.41</ecNumber>
    </recommendedName>
    <alternativeName>
        <fullName evidence="5">Ap4A hydrolase</fullName>
    </alternativeName>
    <alternativeName>
        <fullName evidence="5">Diadenosine 5',5'''-P1,P4-tetraphosphate pyrophosphohydrolase</fullName>
    </alternativeName>
    <alternativeName>
        <fullName evidence="5">Diadenosine tetraphosphatase</fullName>
    </alternativeName>
</protein>
<dbReference type="PIRSF" id="PIRSF000903">
    <property type="entry name" value="B5n-ttraPtase_sm"/>
    <property type="match status" value="1"/>
</dbReference>
<evidence type="ECO:0000256" key="4">
    <source>
        <dbReference type="ARBA" id="ARBA00049417"/>
    </source>
</evidence>
<dbReference type="HOGENOM" id="CLU_056184_1_0_4"/>
<dbReference type="NCBIfam" id="NF001204">
    <property type="entry name" value="PRK00166.1"/>
    <property type="match status" value="1"/>
</dbReference>
<dbReference type="NCBIfam" id="TIGR00668">
    <property type="entry name" value="apaH"/>
    <property type="match status" value="1"/>
</dbReference>
<comment type="similarity">
    <text evidence="2 5">Belongs to the Ap4A hydrolase family.</text>
</comment>
<dbReference type="GO" id="GO:0008803">
    <property type="term" value="F:bis(5'-nucleosyl)-tetraphosphatase (symmetrical) activity"/>
    <property type="evidence" value="ECO:0007669"/>
    <property type="project" value="UniProtKB-UniRule"/>
</dbReference>
<dbReference type="EMBL" id="AEQP01000001">
    <property type="protein sequence ID" value="EFV95872.1"/>
    <property type="molecule type" value="Genomic_DNA"/>
</dbReference>
<dbReference type="Proteomes" id="UP000011021">
    <property type="component" value="Unassembled WGS sequence"/>
</dbReference>
<dbReference type="Pfam" id="PF00149">
    <property type="entry name" value="Metallophos"/>
    <property type="match status" value="1"/>
</dbReference>
<evidence type="ECO:0000256" key="5">
    <source>
        <dbReference type="HAMAP-Rule" id="MF_00199"/>
    </source>
</evidence>
<dbReference type="InterPro" id="IPR004843">
    <property type="entry name" value="Calcineurin-like_PHP"/>
</dbReference>
<organism evidence="7 8">
    <name type="scientific">Lautropia mirabilis ATCC 51599</name>
    <dbReference type="NCBI Taxonomy" id="887898"/>
    <lineage>
        <taxon>Bacteria</taxon>
        <taxon>Pseudomonadati</taxon>
        <taxon>Pseudomonadota</taxon>
        <taxon>Betaproteobacteria</taxon>
        <taxon>Burkholderiales</taxon>
        <taxon>Burkholderiaceae</taxon>
        <taxon>Lautropia</taxon>
    </lineage>
</organism>
<dbReference type="Gene3D" id="3.60.21.10">
    <property type="match status" value="1"/>
</dbReference>
<sequence length="272" mass="30634">MTLAFGDLQGCRQPLEQLLKKIGAAPTEPLWFCGDLVNRGPDSLGTLRQIRQLGLRARTVLGNHDLHLLAQYAGIRTPRPGDTLEPILRAPDAPELIDWLRTRPLALRQGDFLMVHAGLFPEWEFEQARDLAHEVEKVLSGPHWQDFLAVMYGNTPDRWSDSLRGDDRLRCIVNGLTRLRYLHADGRMDFKCTEAPAYAPEGLIPWFQAPNRRSAGRPIIFGHWSSLGLRLQPDLIALDTGCVWGGSLTAIRLENRHVFQQPCPGRKRGGKD</sequence>
<dbReference type="eggNOG" id="COG0639">
    <property type="taxonomic scope" value="Bacteria"/>
</dbReference>
<dbReference type="HAMAP" id="MF_00199">
    <property type="entry name" value="ApaH"/>
    <property type="match status" value="1"/>
</dbReference>
<evidence type="ECO:0000256" key="2">
    <source>
        <dbReference type="ARBA" id="ARBA00005419"/>
    </source>
</evidence>
<name>E7RU89_9BURK</name>